<keyword evidence="2" id="KW-1185">Reference proteome</keyword>
<reference evidence="1 2" key="1">
    <citation type="submission" date="2018-02" db="EMBL/GenBank/DDBJ databases">
        <title>Whole genome sequencing of endophytic bacterium.</title>
        <authorList>
            <person name="Eedara R."/>
            <person name="Podile A.R."/>
        </authorList>
    </citation>
    <scope>NUCLEOTIDE SEQUENCE [LARGE SCALE GENOMIC DNA]</scope>
    <source>
        <strain evidence="1 2">RP1T</strain>
    </source>
</reference>
<comment type="caution">
    <text evidence="1">The sequence shown here is derived from an EMBL/GenBank/DDBJ whole genome shotgun (WGS) entry which is preliminary data.</text>
</comment>
<protein>
    <submittedName>
        <fullName evidence="1">Uncharacterized protein</fullName>
    </submittedName>
</protein>
<evidence type="ECO:0000313" key="2">
    <source>
        <dbReference type="Proteomes" id="UP000237682"/>
    </source>
</evidence>
<dbReference type="EMBL" id="PUEJ01000006">
    <property type="protein sequence ID" value="PRH86005.1"/>
    <property type="molecule type" value="Genomic_DNA"/>
</dbReference>
<sequence length="88" mass="9567">MPQVDFDISLNLSDDEAIALANASGCAVGDVEHRLKLYAPAALHEYVDMFAGQALTGVSETRERRLVSILVCVSARGFHADRHLNTLI</sequence>
<accession>A0A2S9Q9H9</accession>
<evidence type="ECO:0000313" key="1">
    <source>
        <dbReference type="EMBL" id="PRH86005.1"/>
    </source>
</evidence>
<proteinExistence type="predicted"/>
<dbReference type="Proteomes" id="UP000237682">
    <property type="component" value="Unassembled WGS sequence"/>
</dbReference>
<organism evidence="1 2">
    <name type="scientific">Labrys okinawensis</name>
    <dbReference type="NCBI Taxonomy" id="346911"/>
    <lineage>
        <taxon>Bacteria</taxon>
        <taxon>Pseudomonadati</taxon>
        <taxon>Pseudomonadota</taxon>
        <taxon>Alphaproteobacteria</taxon>
        <taxon>Hyphomicrobiales</taxon>
        <taxon>Xanthobacteraceae</taxon>
        <taxon>Labrys</taxon>
    </lineage>
</organism>
<gene>
    <name evidence="1" type="ORF">C5L14_17245</name>
</gene>
<name>A0A2S9Q9H9_9HYPH</name>
<dbReference type="AlphaFoldDB" id="A0A2S9Q9H9"/>